<feature type="chain" id="PRO_5031036013" evidence="2">
    <location>
        <begin position="22"/>
        <end position="196"/>
    </location>
</feature>
<proteinExistence type="predicted"/>
<reference evidence="3" key="1">
    <citation type="submission" date="2021-01" db="EMBL/GenBank/DDBJ databases">
        <authorList>
            <person name="Corre E."/>
            <person name="Pelletier E."/>
            <person name="Niang G."/>
            <person name="Scheremetjew M."/>
            <person name="Finn R."/>
            <person name="Kale V."/>
            <person name="Holt S."/>
            <person name="Cochrane G."/>
            <person name="Meng A."/>
            <person name="Brown T."/>
            <person name="Cohen L."/>
        </authorList>
    </citation>
    <scope>NUCLEOTIDE SEQUENCE</scope>
    <source>
        <strain evidence="3">RCC3387</strain>
    </source>
</reference>
<sequence length="196" mass="20915">MFTRVVPTVLALAACLVPAAADAVLSMADSTGCEATLEAPGLAHRTAGSPAEMVVQKFVEFMKTPAGFNSMVEADKKGVDPFFSAKKDEASLTVAARLRRKAASGRLSKESRSAWEGLAADIGDEATIGQIMEVQKDPESLLPPELVQELLRLMHDFAEKANAPDQVRKDRDEGPAEAVDAADKVRKEAQVAPMAH</sequence>
<feature type="signal peptide" evidence="2">
    <location>
        <begin position="1"/>
        <end position="21"/>
    </location>
</feature>
<protein>
    <submittedName>
        <fullName evidence="3">Uncharacterized protein</fullName>
    </submittedName>
</protein>
<name>A0A7S2VLC0_9DINO</name>
<evidence type="ECO:0000256" key="1">
    <source>
        <dbReference type="SAM" id="MobiDB-lite"/>
    </source>
</evidence>
<dbReference type="EMBL" id="HBGW01086713">
    <property type="protein sequence ID" value="CAD9637136.1"/>
    <property type="molecule type" value="Transcribed_RNA"/>
</dbReference>
<dbReference type="PROSITE" id="PS51257">
    <property type="entry name" value="PROKAR_LIPOPROTEIN"/>
    <property type="match status" value="1"/>
</dbReference>
<evidence type="ECO:0000313" key="3">
    <source>
        <dbReference type="EMBL" id="CAD9637136.1"/>
    </source>
</evidence>
<keyword evidence="2" id="KW-0732">Signal</keyword>
<accession>A0A7S2VLC0</accession>
<evidence type="ECO:0000256" key="2">
    <source>
        <dbReference type="SAM" id="SignalP"/>
    </source>
</evidence>
<gene>
    <name evidence="3" type="ORF">BRAN1462_LOCUS54958</name>
</gene>
<organism evidence="3">
    <name type="scientific">Zooxanthella nutricula</name>
    <dbReference type="NCBI Taxonomy" id="1333877"/>
    <lineage>
        <taxon>Eukaryota</taxon>
        <taxon>Sar</taxon>
        <taxon>Alveolata</taxon>
        <taxon>Dinophyceae</taxon>
        <taxon>Peridiniales</taxon>
        <taxon>Peridiniales incertae sedis</taxon>
        <taxon>Zooxanthella</taxon>
    </lineage>
</organism>
<dbReference type="AlphaFoldDB" id="A0A7S2VLC0"/>
<feature type="region of interest" description="Disordered" evidence="1">
    <location>
        <begin position="161"/>
        <end position="196"/>
    </location>
</feature>